<dbReference type="NCBIfam" id="TIGR02273">
    <property type="entry name" value="16S_RimM"/>
    <property type="match status" value="1"/>
</dbReference>
<comment type="subcellular location">
    <subcellularLocation>
        <location evidence="5">Cytoplasm</location>
    </subcellularLocation>
</comment>
<evidence type="ECO:0000259" key="6">
    <source>
        <dbReference type="Pfam" id="PF01782"/>
    </source>
</evidence>
<evidence type="ECO:0000256" key="2">
    <source>
        <dbReference type="ARBA" id="ARBA00022517"/>
    </source>
</evidence>
<dbReference type="InterPro" id="IPR009000">
    <property type="entry name" value="Transl_B-barrel_sf"/>
</dbReference>
<keyword evidence="9" id="KW-1185">Reference proteome</keyword>
<evidence type="ECO:0000256" key="1">
    <source>
        <dbReference type="ARBA" id="ARBA00022490"/>
    </source>
</evidence>
<dbReference type="Proteomes" id="UP000092695">
    <property type="component" value="Chromosome"/>
</dbReference>
<keyword evidence="4 5" id="KW-0143">Chaperone</keyword>
<evidence type="ECO:0000259" key="7">
    <source>
        <dbReference type="Pfam" id="PF24986"/>
    </source>
</evidence>
<dbReference type="KEGG" id="woc:BA177_10675"/>
<dbReference type="Pfam" id="PF24986">
    <property type="entry name" value="PRC_RimM"/>
    <property type="match status" value="1"/>
</dbReference>
<keyword evidence="1 5" id="KW-0963">Cytoplasm</keyword>
<dbReference type="GO" id="GO:0043022">
    <property type="term" value="F:ribosome binding"/>
    <property type="evidence" value="ECO:0007669"/>
    <property type="project" value="InterPro"/>
</dbReference>
<dbReference type="InterPro" id="IPR056792">
    <property type="entry name" value="PRC_RimM"/>
</dbReference>
<dbReference type="GO" id="GO:0042274">
    <property type="term" value="P:ribosomal small subunit biogenesis"/>
    <property type="evidence" value="ECO:0007669"/>
    <property type="project" value="UniProtKB-UniRule"/>
</dbReference>
<dbReference type="STRING" id="1548547.BA177_10675"/>
<feature type="domain" description="Ribosome maturation factor RimM PRC barrel" evidence="7">
    <location>
        <begin position="110"/>
        <end position="175"/>
    </location>
</feature>
<proteinExistence type="inferred from homology"/>
<evidence type="ECO:0000256" key="4">
    <source>
        <dbReference type="ARBA" id="ARBA00023186"/>
    </source>
</evidence>
<evidence type="ECO:0000256" key="5">
    <source>
        <dbReference type="HAMAP-Rule" id="MF_00014"/>
    </source>
</evidence>
<dbReference type="PANTHER" id="PTHR33692:SF1">
    <property type="entry name" value="RIBOSOME MATURATION FACTOR RIMM"/>
    <property type="match status" value="1"/>
</dbReference>
<keyword evidence="3 5" id="KW-0698">rRNA processing</keyword>
<dbReference type="GO" id="GO:0006364">
    <property type="term" value="P:rRNA processing"/>
    <property type="evidence" value="ECO:0007669"/>
    <property type="project" value="UniProtKB-UniRule"/>
</dbReference>
<dbReference type="InterPro" id="IPR011033">
    <property type="entry name" value="PRC_barrel-like_sf"/>
</dbReference>
<gene>
    <name evidence="5" type="primary">rimM</name>
    <name evidence="8" type="ORF">BA177_10675</name>
</gene>
<evidence type="ECO:0000256" key="3">
    <source>
        <dbReference type="ARBA" id="ARBA00022552"/>
    </source>
</evidence>
<keyword evidence="2 5" id="KW-0690">Ribosome biogenesis</keyword>
<dbReference type="AlphaFoldDB" id="A0A193LGL0"/>
<reference evidence="8 9" key="1">
    <citation type="submission" date="2016-06" db="EMBL/GenBank/DDBJ databases">
        <title>Complete genome sequence of a deep-branching marine Gamma Proteobacterium Woeseia oceani type strain XK5.</title>
        <authorList>
            <person name="Mu D."/>
            <person name="Du Z."/>
        </authorList>
    </citation>
    <scope>NUCLEOTIDE SEQUENCE [LARGE SCALE GENOMIC DNA]</scope>
    <source>
        <strain evidence="8 9">XK5</strain>
    </source>
</reference>
<dbReference type="GO" id="GO:0005737">
    <property type="term" value="C:cytoplasm"/>
    <property type="evidence" value="ECO:0007669"/>
    <property type="project" value="UniProtKB-SubCell"/>
</dbReference>
<comment type="subunit">
    <text evidence="5">Binds ribosomal protein uS19.</text>
</comment>
<accession>A0A193LGL0</accession>
<dbReference type="EMBL" id="CP016268">
    <property type="protein sequence ID" value="ANO51601.1"/>
    <property type="molecule type" value="Genomic_DNA"/>
</dbReference>
<comment type="function">
    <text evidence="5">An accessory protein needed during the final step in the assembly of 30S ribosomal subunit, possibly for assembly of the head region. Essential for efficient processing of 16S rRNA. May be needed both before and after RbfA during the maturation of 16S rRNA. It has affinity for free ribosomal 30S subunits but not for 70S ribosomes.</text>
</comment>
<dbReference type="InterPro" id="IPR036976">
    <property type="entry name" value="RimM_N_sf"/>
</dbReference>
<sequence length="176" mass="20063">MAGAQSSSHVQDRQLIVLGQIGAPWGVRGWVRLNSYTEPRDALLDYRDFYLRQDGEWRAARLAEGRPQGKSLVARLEGVTDRDEALLYRGAEMGVPREQMPDPGDGHYYWSDLEGLTVQRLDGKVLGQVAYMLATGEHDVMVVRGERETLIPFVMRKFVLDVDLDKKLISVDWEWD</sequence>
<dbReference type="Pfam" id="PF01782">
    <property type="entry name" value="RimM"/>
    <property type="match status" value="1"/>
</dbReference>
<dbReference type="InterPro" id="IPR002676">
    <property type="entry name" value="RimM_N"/>
</dbReference>
<comment type="similarity">
    <text evidence="5">Belongs to the RimM family.</text>
</comment>
<evidence type="ECO:0000313" key="8">
    <source>
        <dbReference type="EMBL" id="ANO51601.1"/>
    </source>
</evidence>
<dbReference type="HAMAP" id="MF_00014">
    <property type="entry name" value="Ribosome_mat_RimM"/>
    <property type="match status" value="1"/>
</dbReference>
<evidence type="ECO:0000313" key="9">
    <source>
        <dbReference type="Proteomes" id="UP000092695"/>
    </source>
</evidence>
<dbReference type="PANTHER" id="PTHR33692">
    <property type="entry name" value="RIBOSOME MATURATION FACTOR RIMM"/>
    <property type="match status" value="1"/>
</dbReference>
<feature type="domain" description="RimM N-terminal" evidence="6">
    <location>
        <begin position="18"/>
        <end position="99"/>
    </location>
</feature>
<dbReference type="InterPro" id="IPR011961">
    <property type="entry name" value="RimM"/>
</dbReference>
<comment type="domain">
    <text evidence="5">The PRC barrel domain binds ribosomal protein uS19.</text>
</comment>
<organism evidence="8 9">
    <name type="scientific">Woeseia oceani</name>
    <dbReference type="NCBI Taxonomy" id="1548547"/>
    <lineage>
        <taxon>Bacteria</taxon>
        <taxon>Pseudomonadati</taxon>
        <taxon>Pseudomonadota</taxon>
        <taxon>Gammaproteobacteria</taxon>
        <taxon>Woeseiales</taxon>
        <taxon>Woeseiaceae</taxon>
        <taxon>Woeseia</taxon>
    </lineage>
</organism>
<dbReference type="GO" id="GO:0005840">
    <property type="term" value="C:ribosome"/>
    <property type="evidence" value="ECO:0007669"/>
    <property type="project" value="InterPro"/>
</dbReference>
<dbReference type="Gene3D" id="2.30.30.240">
    <property type="entry name" value="PRC-barrel domain"/>
    <property type="match status" value="1"/>
</dbReference>
<name>A0A193LGL0_9GAMM</name>
<protein>
    <recommendedName>
        <fullName evidence="5">Ribosome maturation factor RimM</fullName>
    </recommendedName>
</protein>
<dbReference type="SUPFAM" id="SSF50447">
    <property type="entry name" value="Translation proteins"/>
    <property type="match status" value="1"/>
</dbReference>
<dbReference type="Gene3D" id="2.40.30.60">
    <property type="entry name" value="RimM"/>
    <property type="match status" value="1"/>
</dbReference>
<dbReference type="OrthoDB" id="9783509at2"/>
<dbReference type="SUPFAM" id="SSF50346">
    <property type="entry name" value="PRC-barrel domain"/>
    <property type="match status" value="1"/>
</dbReference>